<dbReference type="PANTHER" id="PTHR47506">
    <property type="entry name" value="TRANSCRIPTIONAL REGULATORY PROTEIN"/>
    <property type="match status" value="1"/>
</dbReference>
<dbReference type="InterPro" id="IPR009057">
    <property type="entry name" value="Homeodomain-like_sf"/>
</dbReference>
<gene>
    <name evidence="6" type="primary">acuR_1</name>
    <name evidence="6" type="ORF">LMG26411_05875</name>
</gene>
<evidence type="ECO:0000256" key="2">
    <source>
        <dbReference type="ARBA" id="ARBA00023125"/>
    </source>
</evidence>
<name>A0ABM8TQJ1_9BURK</name>
<protein>
    <submittedName>
        <fullName evidence="6">Transcriptional regulator AcuR</fullName>
    </submittedName>
</protein>
<evidence type="ECO:0000256" key="4">
    <source>
        <dbReference type="PROSITE-ProRule" id="PRU00335"/>
    </source>
</evidence>
<evidence type="ECO:0000256" key="1">
    <source>
        <dbReference type="ARBA" id="ARBA00023015"/>
    </source>
</evidence>
<evidence type="ECO:0000256" key="3">
    <source>
        <dbReference type="ARBA" id="ARBA00023163"/>
    </source>
</evidence>
<proteinExistence type="predicted"/>
<dbReference type="Pfam" id="PF16925">
    <property type="entry name" value="TetR_C_13"/>
    <property type="match status" value="1"/>
</dbReference>
<dbReference type="SUPFAM" id="SSF48498">
    <property type="entry name" value="Tetracyclin repressor-like, C-terminal domain"/>
    <property type="match status" value="1"/>
</dbReference>
<dbReference type="PROSITE" id="PS50977">
    <property type="entry name" value="HTH_TETR_2"/>
    <property type="match status" value="1"/>
</dbReference>
<dbReference type="SUPFAM" id="SSF46689">
    <property type="entry name" value="Homeodomain-like"/>
    <property type="match status" value="1"/>
</dbReference>
<feature type="domain" description="HTH tetR-type" evidence="5">
    <location>
        <begin position="10"/>
        <end position="70"/>
    </location>
</feature>
<dbReference type="Proteomes" id="UP000672657">
    <property type="component" value="Unassembled WGS sequence"/>
</dbReference>
<organism evidence="6 7">
    <name type="scientific">Cupriavidus numazuensis</name>
    <dbReference type="NCBI Taxonomy" id="221992"/>
    <lineage>
        <taxon>Bacteria</taxon>
        <taxon>Pseudomonadati</taxon>
        <taxon>Pseudomonadota</taxon>
        <taxon>Betaproteobacteria</taxon>
        <taxon>Burkholderiales</taxon>
        <taxon>Burkholderiaceae</taxon>
        <taxon>Cupriavidus</taxon>
    </lineage>
</organism>
<keyword evidence="2 4" id="KW-0238">DNA-binding</keyword>
<sequence>MSNHPAPRAPTHKERLLKQGFKQFYAHGFAGTSVDTVLVEAGVPKGSFYHHFGSKEAFALAVLQLYYEKQQQRRKRWFSAPDMDEYEMLTGYLDELVSDFTRTGCKRGCLIGKLSLELANTSEAFGSLISTMLGNWQTSVEQVIARGQHAGTIRDDLPPGQLADTILATIQGALILDLAQRRIQAMQSISAVMSALLRPLAPETRMKRVSQS</sequence>
<comment type="caution">
    <text evidence="6">The sequence shown here is derived from an EMBL/GenBank/DDBJ whole genome shotgun (WGS) entry which is preliminary data.</text>
</comment>
<evidence type="ECO:0000313" key="7">
    <source>
        <dbReference type="Proteomes" id="UP000672657"/>
    </source>
</evidence>
<keyword evidence="7" id="KW-1185">Reference proteome</keyword>
<evidence type="ECO:0000313" key="6">
    <source>
        <dbReference type="EMBL" id="CAG2158191.1"/>
    </source>
</evidence>
<feature type="DNA-binding region" description="H-T-H motif" evidence="4">
    <location>
        <begin position="33"/>
        <end position="52"/>
    </location>
</feature>
<dbReference type="Pfam" id="PF00440">
    <property type="entry name" value="TetR_N"/>
    <property type="match status" value="1"/>
</dbReference>
<dbReference type="InterPro" id="IPR001647">
    <property type="entry name" value="HTH_TetR"/>
</dbReference>
<dbReference type="RefSeq" id="WP_211956729.1">
    <property type="nucleotide sequence ID" value="NZ_CAJPVI010000045.1"/>
</dbReference>
<dbReference type="PANTHER" id="PTHR47506:SF6">
    <property type="entry name" value="HTH-TYPE TRANSCRIPTIONAL REPRESSOR NEMR"/>
    <property type="match status" value="1"/>
</dbReference>
<dbReference type="PRINTS" id="PR00455">
    <property type="entry name" value="HTHTETR"/>
</dbReference>
<dbReference type="InterPro" id="IPR011075">
    <property type="entry name" value="TetR_C"/>
</dbReference>
<reference evidence="6 7" key="1">
    <citation type="submission" date="2021-03" db="EMBL/GenBank/DDBJ databases">
        <authorList>
            <person name="Peeters C."/>
        </authorList>
    </citation>
    <scope>NUCLEOTIDE SEQUENCE [LARGE SCALE GENOMIC DNA]</scope>
    <source>
        <strain evidence="6 7">LMG 26411</strain>
    </source>
</reference>
<dbReference type="EMBL" id="CAJPVI010000045">
    <property type="protein sequence ID" value="CAG2158191.1"/>
    <property type="molecule type" value="Genomic_DNA"/>
</dbReference>
<keyword evidence="3" id="KW-0804">Transcription</keyword>
<evidence type="ECO:0000259" key="5">
    <source>
        <dbReference type="PROSITE" id="PS50977"/>
    </source>
</evidence>
<dbReference type="InterPro" id="IPR036271">
    <property type="entry name" value="Tet_transcr_reg_TetR-rel_C_sf"/>
</dbReference>
<keyword evidence="1" id="KW-0805">Transcription regulation</keyword>
<accession>A0ABM8TQJ1</accession>
<dbReference type="Gene3D" id="1.10.357.10">
    <property type="entry name" value="Tetracycline Repressor, domain 2"/>
    <property type="match status" value="1"/>
</dbReference>